<accession>M1DJH7</accession>
<feature type="transmembrane region" description="Helical" evidence="1">
    <location>
        <begin position="186"/>
        <end position="204"/>
    </location>
</feature>
<proteinExistence type="predicted"/>
<dbReference type="InParanoid" id="M1DJH7"/>
<sequence>MYEEDGLDLDEAGATGAMVLPALPPGVKFTITSTMIQLLNLKEVFYEEEMGASIEERLAVETLIVLLMNFEADFRSNYVETVNALQVFIAFTDCAAEDRSAILVEITDELGDPPFNQLIAFSILPSASLYYGSLGGTVLLRGTNRRLADCFFPRLLIHFLQGFVYWNKWWCMSIWRLAMLDSAIHRLSFLVLFSPFCSVLHLSVHASTKTSNT</sequence>
<keyword evidence="3" id="KW-1185">Reference proteome</keyword>
<dbReference type="Gramene" id="PGSC0003DMT400090042">
    <property type="protein sequence ID" value="PGSC0003DMT400090042"/>
    <property type="gene ID" value="PGSC0003DMG400039613"/>
</dbReference>
<reference evidence="2" key="2">
    <citation type="submission" date="2015-06" db="UniProtKB">
        <authorList>
            <consortium name="EnsemblPlants"/>
        </authorList>
    </citation>
    <scope>IDENTIFICATION</scope>
    <source>
        <strain evidence="2">DM1-3 516 R44</strain>
    </source>
</reference>
<organism evidence="2 3">
    <name type="scientific">Solanum tuberosum</name>
    <name type="common">Potato</name>
    <dbReference type="NCBI Taxonomy" id="4113"/>
    <lineage>
        <taxon>Eukaryota</taxon>
        <taxon>Viridiplantae</taxon>
        <taxon>Streptophyta</taxon>
        <taxon>Embryophyta</taxon>
        <taxon>Tracheophyta</taxon>
        <taxon>Spermatophyta</taxon>
        <taxon>Magnoliopsida</taxon>
        <taxon>eudicotyledons</taxon>
        <taxon>Gunneridae</taxon>
        <taxon>Pentapetalae</taxon>
        <taxon>asterids</taxon>
        <taxon>lamiids</taxon>
        <taxon>Solanales</taxon>
        <taxon>Solanaceae</taxon>
        <taxon>Solanoideae</taxon>
        <taxon>Solaneae</taxon>
        <taxon>Solanum</taxon>
    </lineage>
</organism>
<keyword evidence="1" id="KW-1133">Transmembrane helix</keyword>
<evidence type="ECO:0000313" key="3">
    <source>
        <dbReference type="Proteomes" id="UP000011115"/>
    </source>
</evidence>
<dbReference type="HOGENOM" id="CLU_1296330_0_0_1"/>
<dbReference type="PaxDb" id="4113-PGSC0003DMT400090042"/>
<keyword evidence="1" id="KW-0472">Membrane</keyword>
<keyword evidence="1" id="KW-0812">Transmembrane</keyword>
<dbReference type="EnsemblPlants" id="PGSC0003DMT400090042">
    <property type="protein sequence ID" value="PGSC0003DMT400090042"/>
    <property type="gene ID" value="PGSC0003DMG400039613"/>
</dbReference>
<reference evidence="3" key="1">
    <citation type="journal article" date="2011" name="Nature">
        <title>Genome sequence and analysis of the tuber crop potato.</title>
        <authorList>
            <consortium name="The Potato Genome Sequencing Consortium"/>
        </authorList>
    </citation>
    <scope>NUCLEOTIDE SEQUENCE [LARGE SCALE GENOMIC DNA]</scope>
    <source>
        <strain evidence="3">cv. DM1-3 516 R44</strain>
    </source>
</reference>
<name>M1DJH7_SOLTU</name>
<feature type="transmembrane region" description="Helical" evidence="1">
    <location>
        <begin position="118"/>
        <end position="140"/>
    </location>
</feature>
<dbReference type="AlphaFoldDB" id="M1DJH7"/>
<dbReference type="Proteomes" id="UP000011115">
    <property type="component" value="Unassembled WGS sequence"/>
</dbReference>
<evidence type="ECO:0000313" key="2">
    <source>
        <dbReference type="EnsemblPlants" id="PGSC0003DMT400090042"/>
    </source>
</evidence>
<protein>
    <submittedName>
        <fullName evidence="2">Uncharacterized protein</fullName>
    </submittedName>
</protein>
<evidence type="ECO:0000256" key="1">
    <source>
        <dbReference type="SAM" id="Phobius"/>
    </source>
</evidence>